<proteinExistence type="predicted"/>
<protein>
    <submittedName>
        <fullName evidence="2">Mads1</fullName>
    </submittedName>
</protein>
<evidence type="ECO:0000256" key="1">
    <source>
        <dbReference type="SAM" id="MobiDB-lite"/>
    </source>
</evidence>
<feature type="compositionally biased region" description="Acidic residues" evidence="1">
    <location>
        <begin position="69"/>
        <end position="82"/>
    </location>
</feature>
<reference evidence="2" key="1">
    <citation type="submission" date="2014-09" db="EMBL/GenBank/DDBJ databases">
        <authorList>
            <person name="Magalhaes I.L.F."/>
            <person name="Oliveira U."/>
            <person name="Santos F.R."/>
            <person name="Vidigal T.H.D.A."/>
            <person name="Brescovit A.D."/>
            <person name="Santos A.J."/>
        </authorList>
    </citation>
    <scope>NUCLEOTIDE SEQUENCE</scope>
    <source>
        <tissue evidence="2">Shoot tissue taken approximately 20 cm above the soil surface</tissue>
    </source>
</reference>
<feature type="region of interest" description="Disordered" evidence="1">
    <location>
        <begin position="67"/>
        <end position="93"/>
    </location>
</feature>
<evidence type="ECO:0000313" key="2">
    <source>
        <dbReference type="EMBL" id="JAD99833.1"/>
    </source>
</evidence>
<name>A0A0A9ELE1_ARUDO</name>
<reference evidence="2" key="2">
    <citation type="journal article" date="2015" name="Data Brief">
        <title>Shoot transcriptome of the giant reed, Arundo donax.</title>
        <authorList>
            <person name="Barrero R.A."/>
            <person name="Guerrero F.D."/>
            <person name="Moolhuijzen P."/>
            <person name="Goolsby J.A."/>
            <person name="Tidwell J."/>
            <person name="Bellgard S.E."/>
            <person name="Bellgard M.I."/>
        </authorList>
    </citation>
    <scope>NUCLEOTIDE SEQUENCE</scope>
    <source>
        <tissue evidence="2">Shoot tissue taken approximately 20 cm above the soil surface</tissue>
    </source>
</reference>
<accession>A0A0A9ELE1</accession>
<dbReference type="EMBL" id="GBRH01198062">
    <property type="protein sequence ID" value="JAD99833.1"/>
    <property type="molecule type" value="Transcribed_RNA"/>
</dbReference>
<dbReference type="AlphaFoldDB" id="A0A0A9ELE1"/>
<sequence>MSLRCIYKPVLSMDARCKPHAPNIQHKHPVCSCCRSLVCSRHLKHAPQLWLPMLSSLICSMYSSKHSSDEEEVVDEDEDEDEGRQAMELYEGI</sequence>
<organism evidence="2">
    <name type="scientific">Arundo donax</name>
    <name type="common">Giant reed</name>
    <name type="synonym">Donax arundinaceus</name>
    <dbReference type="NCBI Taxonomy" id="35708"/>
    <lineage>
        <taxon>Eukaryota</taxon>
        <taxon>Viridiplantae</taxon>
        <taxon>Streptophyta</taxon>
        <taxon>Embryophyta</taxon>
        <taxon>Tracheophyta</taxon>
        <taxon>Spermatophyta</taxon>
        <taxon>Magnoliopsida</taxon>
        <taxon>Liliopsida</taxon>
        <taxon>Poales</taxon>
        <taxon>Poaceae</taxon>
        <taxon>PACMAD clade</taxon>
        <taxon>Arundinoideae</taxon>
        <taxon>Arundineae</taxon>
        <taxon>Arundo</taxon>
    </lineage>
</organism>